<dbReference type="GO" id="GO:0009451">
    <property type="term" value="P:RNA modification"/>
    <property type="evidence" value="ECO:0007669"/>
    <property type="project" value="InterPro"/>
</dbReference>
<evidence type="ECO:0000313" key="4">
    <source>
        <dbReference type="EMBL" id="AKH05179.1"/>
    </source>
</evidence>
<dbReference type="Pfam" id="PF01535">
    <property type="entry name" value="PPR"/>
    <property type="match status" value="8"/>
</dbReference>
<dbReference type="AlphaFoldDB" id="A0A0F7J476"/>
<dbReference type="InterPro" id="IPR002885">
    <property type="entry name" value="PPR_rpt"/>
</dbReference>
<dbReference type="Pfam" id="PF20430">
    <property type="entry name" value="Eplus_motif"/>
    <property type="match status" value="1"/>
</dbReference>
<feature type="repeat" description="PPR" evidence="3">
    <location>
        <begin position="417"/>
        <end position="451"/>
    </location>
</feature>
<sequence length="638" mass="72333">MLFIASSVRPWKNSSIPTLFLLQNSKTLNDINQLHARLITTGFIKNTSFTTKLILNLISSPHIPLVQFARYIFYKHHAFRDCKENGDPFLWNAVIKSFSHGIEPKQSLIVFCLMIENGVLGDKFSFSLVLKACSRLGLVKEGMQIHGLLRKMEFDRDVFLQNSLIGLYLRCGCVEFARQVFDKMPVRDSVSYNSMIDGYVKCGEIDSARLLFDYMPEKEKNLISWNSVISGYARLEDGFKTAWELFDTMPEKDSASWNSLIDGCVKRGKMDDAHDLFNRMPERDVITWANMIDGFVKLGNVDIARELFDQMPERDVIACNAMMAGYVQNGYCREALEIFHNMQTLNCLSPDNVTLLIVLSAAAQLGQFDEGVAAHSYIKENRFTLSGKLGVALIDMYSKCGDIENAMLVFENIEKKEVDHWNAIIGGLAIHGSGEMAFELFMEMEKLCVKPDDITFISVLNACGHAGLVKEGVMCFEILRRVHKLEPKLQHYGCVVDILGRAGLIDKACEFIEGMPIEPNDVIWRTLLSACRSHENFNIGEVVANHLIMLDSSNSSSYVLLSNIYACNGMWNDVSRIRTMMKEKNLKKIPGCSWIELEGTVHEFFVQDKSHPEGTEIYSMLDSLWTPKSKIEYCTQQN</sequence>
<name>A0A0F7J476_9ROSI</name>
<feature type="repeat" description="PPR" evidence="3">
    <location>
        <begin position="188"/>
        <end position="222"/>
    </location>
</feature>
<reference evidence="4" key="1">
    <citation type="journal article" date="2015" name="BMC Plant Biol.">
        <title>NDH expression marks major transitions in plant evolution and reveals coordinate intracellular gene loss.</title>
        <authorList>
            <person name="Ruhlman T.A."/>
            <person name="Chang W.J."/>
            <person name="Chen J.J."/>
            <person name="Huang Y.T."/>
            <person name="Chan M.T."/>
            <person name="Zhang J."/>
            <person name="Liao D.C."/>
            <person name="Blazier J.C."/>
            <person name="Jin X."/>
            <person name="Shih M.C."/>
            <person name="Jansen R.K."/>
            <person name="Lin C.S."/>
        </authorList>
    </citation>
    <scope>NUCLEOTIDE SEQUENCE</scope>
</reference>
<dbReference type="PROSITE" id="PS51375">
    <property type="entry name" value="PPR"/>
    <property type="match status" value="4"/>
</dbReference>
<dbReference type="EMBL" id="KM817346">
    <property type="protein sequence ID" value="AKH05179.1"/>
    <property type="molecule type" value="mRNA"/>
</dbReference>
<dbReference type="Pfam" id="PF13041">
    <property type="entry name" value="PPR_2"/>
    <property type="match status" value="2"/>
</dbReference>
<protein>
    <submittedName>
        <fullName evidence="4">Chlororespiratory reduction 4</fullName>
    </submittedName>
</protein>
<dbReference type="GO" id="GO:0003729">
    <property type="term" value="F:mRNA binding"/>
    <property type="evidence" value="ECO:0007669"/>
    <property type="project" value="UniProtKB-ARBA"/>
</dbReference>
<gene>
    <name evidence="4" type="primary">crr4</name>
</gene>
<dbReference type="SUPFAM" id="SSF48452">
    <property type="entry name" value="TPR-like"/>
    <property type="match status" value="1"/>
</dbReference>
<comment type="similarity">
    <text evidence="1">Belongs to the PPR family. PCMP-H subfamily.</text>
</comment>
<evidence type="ECO:0000256" key="3">
    <source>
        <dbReference type="PROSITE-ProRule" id="PRU00708"/>
    </source>
</evidence>
<dbReference type="InterPro" id="IPR046848">
    <property type="entry name" value="E_motif"/>
</dbReference>
<feature type="repeat" description="PPR" evidence="3">
    <location>
        <begin position="315"/>
        <end position="349"/>
    </location>
</feature>
<dbReference type="PANTHER" id="PTHR47926:SF456">
    <property type="entry name" value="PENTATRICOPEPTIDE REPEAT-CONTAINING PROTEIN ELI1, CHLOROPLASTIC"/>
    <property type="match status" value="1"/>
</dbReference>
<dbReference type="InterPro" id="IPR046849">
    <property type="entry name" value="E2_motif"/>
</dbReference>
<feature type="repeat" description="PPR" evidence="3">
    <location>
        <begin position="253"/>
        <end position="287"/>
    </location>
</feature>
<dbReference type="Pfam" id="PF20431">
    <property type="entry name" value="E_motif"/>
    <property type="match status" value="1"/>
</dbReference>
<evidence type="ECO:0000256" key="1">
    <source>
        <dbReference type="ARBA" id="ARBA00006643"/>
    </source>
</evidence>
<keyword evidence="2" id="KW-0677">Repeat</keyword>
<dbReference type="FunFam" id="1.25.40.10:FF:000690">
    <property type="entry name" value="Pentatricopeptide repeat-containing protein"/>
    <property type="match status" value="1"/>
</dbReference>
<dbReference type="InterPro" id="IPR046960">
    <property type="entry name" value="PPR_At4g14850-like_plant"/>
</dbReference>
<dbReference type="InterPro" id="IPR011990">
    <property type="entry name" value="TPR-like_helical_dom_sf"/>
</dbReference>
<dbReference type="NCBIfam" id="TIGR00756">
    <property type="entry name" value="PPR"/>
    <property type="match status" value="5"/>
</dbReference>
<accession>A0A0F7J476</accession>
<evidence type="ECO:0000256" key="2">
    <source>
        <dbReference type="ARBA" id="ARBA00022737"/>
    </source>
</evidence>
<dbReference type="Gene3D" id="1.25.40.10">
    <property type="entry name" value="Tetratricopeptide repeat domain"/>
    <property type="match status" value="4"/>
</dbReference>
<dbReference type="PANTHER" id="PTHR47926">
    <property type="entry name" value="PENTATRICOPEPTIDE REPEAT-CONTAINING PROTEIN"/>
    <property type="match status" value="1"/>
</dbReference>
<proteinExistence type="evidence at transcript level"/>
<organism evidence="4">
    <name type="scientific">Francoa sonchifolia</name>
    <dbReference type="NCBI Taxonomy" id="23250"/>
    <lineage>
        <taxon>Eukaryota</taxon>
        <taxon>Viridiplantae</taxon>
        <taxon>Streptophyta</taxon>
        <taxon>Embryophyta</taxon>
        <taxon>Tracheophyta</taxon>
        <taxon>Spermatophyta</taxon>
        <taxon>Magnoliopsida</taxon>
        <taxon>eudicotyledons</taxon>
        <taxon>Gunneridae</taxon>
        <taxon>Pentapetalae</taxon>
        <taxon>rosids</taxon>
        <taxon>malvids</taxon>
        <taxon>Geraniales</taxon>
        <taxon>Francoaceae</taxon>
        <taxon>Francoa</taxon>
    </lineage>
</organism>